<feature type="transmembrane region" description="Helical" evidence="32">
    <location>
        <begin position="1171"/>
        <end position="1189"/>
    </location>
</feature>
<keyword evidence="13" id="KW-0378">Hydrolase</keyword>
<dbReference type="Pfam" id="PF10369">
    <property type="entry name" value="ALS_ss_C"/>
    <property type="match status" value="1"/>
</dbReference>
<dbReference type="NCBIfam" id="NF009940">
    <property type="entry name" value="PRK13403.1"/>
    <property type="match status" value="1"/>
</dbReference>
<dbReference type="Gene3D" id="3.90.950.10">
    <property type="match status" value="1"/>
</dbReference>
<dbReference type="NCBIfam" id="NF004017">
    <property type="entry name" value="PRK05479.1"/>
    <property type="match status" value="1"/>
</dbReference>
<dbReference type="Gene3D" id="3.10.520.10">
    <property type="entry name" value="ApbE-like domains"/>
    <property type="match status" value="1"/>
</dbReference>
<dbReference type="Gene3D" id="3.90.470.20">
    <property type="entry name" value="4'-phosphopantetheinyl transferase domain"/>
    <property type="match status" value="2"/>
</dbReference>
<evidence type="ECO:0000256" key="20">
    <source>
        <dbReference type="ARBA" id="ARBA00050043"/>
    </source>
</evidence>
<dbReference type="Gene3D" id="6.10.240.10">
    <property type="match status" value="1"/>
</dbReference>
<keyword evidence="14 30" id="KW-0460">Magnesium</keyword>
<evidence type="ECO:0000313" key="37">
    <source>
        <dbReference type="Proteomes" id="UP000708148"/>
    </source>
</evidence>
<dbReference type="Gene3D" id="3.30.70.260">
    <property type="match status" value="1"/>
</dbReference>
<dbReference type="InterPro" id="IPR055066">
    <property type="entry name" value="AASDHPPT_N"/>
</dbReference>
<dbReference type="InterPro" id="IPR002637">
    <property type="entry name" value="RdgB/HAM1"/>
</dbReference>
<evidence type="ECO:0000256" key="18">
    <source>
        <dbReference type="ARBA" id="ARBA00030209"/>
    </source>
</evidence>
<dbReference type="EC" id="3.6.1.66" evidence="24"/>
<dbReference type="GO" id="GO:0017111">
    <property type="term" value="F:ribonucleoside triphosphate phosphatase activity"/>
    <property type="evidence" value="ECO:0007669"/>
    <property type="project" value="InterPro"/>
</dbReference>
<evidence type="ECO:0000256" key="27">
    <source>
        <dbReference type="ARBA" id="ARBA00078805"/>
    </source>
</evidence>
<evidence type="ECO:0000256" key="24">
    <source>
        <dbReference type="ARBA" id="ARBA00066468"/>
    </source>
</evidence>
<feature type="binding site" evidence="30">
    <location>
        <position position="360"/>
    </location>
    <ligand>
        <name>Mg(2+)</name>
        <dbReference type="ChEBI" id="CHEBI:18420"/>
        <label>1</label>
    </ligand>
</feature>
<evidence type="ECO:0000256" key="26">
    <source>
        <dbReference type="ARBA" id="ARBA00075987"/>
    </source>
</evidence>
<evidence type="ECO:0000256" key="25">
    <source>
        <dbReference type="ARBA" id="ARBA00071289"/>
    </source>
</evidence>
<dbReference type="GO" id="GO:0036220">
    <property type="term" value="F:ITP diphosphatase activity"/>
    <property type="evidence" value="ECO:0007669"/>
    <property type="project" value="UniProtKB-EC"/>
</dbReference>
<dbReference type="GO" id="GO:0035870">
    <property type="term" value="F:dITP diphosphatase activity"/>
    <property type="evidence" value="ECO:0007669"/>
    <property type="project" value="UniProtKB-ARBA"/>
</dbReference>
<keyword evidence="12" id="KW-0547">Nucleotide-binding</keyword>
<dbReference type="Pfam" id="PF08241">
    <property type="entry name" value="Methyltransf_11"/>
    <property type="match status" value="1"/>
</dbReference>
<dbReference type="InterPro" id="IPR036291">
    <property type="entry name" value="NAD(P)-bd_dom_sf"/>
</dbReference>
<dbReference type="PROSITE" id="PS51851">
    <property type="entry name" value="KARI_C"/>
    <property type="match status" value="1"/>
</dbReference>
<evidence type="ECO:0000256" key="8">
    <source>
        <dbReference type="ARBA" id="ARBA00011738"/>
    </source>
</evidence>
<dbReference type="InterPro" id="IPR024932">
    <property type="entry name" value="ApbE"/>
</dbReference>
<evidence type="ECO:0000256" key="21">
    <source>
        <dbReference type="ARBA" id="ARBA00050044"/>
    </source>
</evidence>
<dbReference type="HAMAP" id="MF_01405">
    <property type="entry name" value="Non_canon_purine_NTPase"/>
    <property type="match status" value="1"/>
</dbReference>
<dbReference type="InterPro" id="IPR029001">
    <property type="entry name" value="ITPase-like_fam"/>
</dbReference>
<dbReference type="SUPFAM" id="SSF53335">
    <property type="entry name" value="S-adenosyl-L-methionine-dependent methyltransferases"/>
    <property type="match status" value="1"/>
</dbReference>
<feature type="transmembrane region" description="Helical" evidence="32">
    <location>
        <begin position="1136"/>
        <end position="1159"/>
    </location>
</feature>
<feature type="domain" description="KARI N-terminal Rossmann" evidence="34">
    <location>
        <begin position="167"/>
        <end position="347"/>
    </location>
</feature>
<keyword evidence="17 30" id="KW-0100">Branched-chain amino acid biosynthesis</keyword>
<comment type="catalytic activity">
    <reaction evidence="23">
        <text>XTP + H2O = XMP + diphosphate + H(+)</text>
        <dbReference type="Rhea" id="RHEA:28610"/>
        <dbReference type="ChEBI" id="CHEBI:15377"/>
        <dbReference type="ChEBI" id="CHEBI:15378"/>
        <dbReference type="ChEBI" id="CHEBI:33019"/>
        <dbReference type="ChEBI" id="CHEBI:57464"/>
        <dbReference type="ChEBI" id="CHEBI:61314"/>
        <dbReference type="EC" id="3.6.1.66"/>
    </reaction>
</comment>
<evidence type="ECO:0000259" key="35">
    <source>
        <dbReference type="PROSITE" id="PS51851"/>
    </source>
</evidence>
<evidence type="ECO:0000256" key="14">
    <source>
        <dbReference type="ARBA" id="ARBA00022842"/>
    </source>
</evidence>
<comment type="pathway">
    <text evidence="2">Amino-acid biosynthesis; L-valine biosynthesis; L-valine from pyruvate: step 2/4.</text>
</comment>
<comment type="cofactor">
    <cofactor evidence="1">
        <name>Mg(2+)</name>
        <dbReference type="ChEBI" id="CHEBI:18420"/>
    </cofactor>
</comment>
<keyword evidence="31" id="KW-0175">Coiled coil</keyword>
<comment type="subunit">
    <text evidence="8">Homodimer.</text>
</comment>
<dbReference type="SUPFAM" id="SSF55021">
    <property type="entry name" value="ACT-like"/>
    <property type="match status" value="2"/>
</dbReference>
<dbReference type="InterPro" id="IPR039557">
    <property type="entry name" value="AHAS_ACT"/>
</dbReference>
<dbReference type="HAMAP" id="MF_00435">
    <property type="entry name" value="IlvC"/>
    <property type="match status" value="1"/>
</dbReference>
<dbReference type="InterPro" id="IPR002912">
    <property type="entry name" value="ACT_dom"/>
</dbReference>
<dbReference type="GO" id="GO:0000287">
    <property type="term" value="F:magnesium ion binding"/>
    <property type="evidence" value="ECO:0007669"/>
    <property type="project" value="InterPro"/>
</dbReference>
<dbReference type="NCBIfam" id="TIGR00119">
    <property type="entry name" value="acolac_sm"/>
    <property type="match status" value="1"/>
</dbReference>
<dbReference type="Pfam" id="PF01450">
    <property type="entry name" value="KARI_C"/>
    <property type="match status" value="1"/>
</dbReference>
<evidence type="ECO:0000259" key="34">
    <source>
        <dbReference type="PROSITE" id="PS51850"/>
    </source>
</evidence>
<dbReference type="InterPro" id="IPR013023">
    <property type="entry name" value="KARI"/>
</dbReference>
<comment type="pathway">
    <text evidence="4">Amino-acid biosynthesis; L-isoleucine biosynthesis; L-isoleucine from 2-oxobutanoate: step 1/4.</text>
</comment>
<dbReference type="InterPro" id="IPR037143">
    <property type="entry name" value="4-PPantetheinyl_Trfase_dom_sf"/>
</dbReference>
<dbReference type="GO" id="GO:0000166">
    <property type="term" value="F:nucleotide binding"/>
    <property type="evidence" value="ECO:0007669"/>
    <property type="project" value="UniProtKB-KW"/>
</dbReference>
<keyword evidence="10" id="KW-0808">Transferase</keyword>
<dbReference type="CDD" id="cd02440">
    <property type="entry name" value="AdoMet_MTases"/>
    <property type="match status" value="1"/>
</dbReference>
<comment type="similarity">
    <text evidence="6">Belongs to the acetolactate synthase small subunit family.</text>
</comment>
<evidence type="ECO:0000256" key="12">
    <source>
        <dbReference type="ARBA" id="ARBA00022741"/>
    </source>
</evidence>
<dbReference type="InterPro" id="IPR020922">
    <property type="entry name" value="dITP/XTP_pyrophosphatase"/>
</dbReference>
<dbReference type="InterPro" id="IPR027271">
    <property type="entry name" value="Acetolactate_synth/TF_NikR_C"/>
</dbReference>
<dbReference type="InterPro" id="IPR029063">
    <property type="entry name" value="SAM-dependent_MTases_sf"/>
</dbReference>
<keyword evidence="11 30" id="KW-0479">Metal-binding</keyword>
<dbReference type="Pfam" id="PF22629">
    <property type="entry name" value="ACT_AHAS_ss"/>
    <property type="match status" value="1"/>
</dbReference>
<dbReference type="InterPro" id="IPR000506">
    <property type="entry name" value="KARI_C"/>
</dbReference>
<dbReference type="CDD" id="cd04878">
    <property type="entry name" value="ACT_AHAS"/>
    <property type="match status" value="1"/>
</dbReference>
<evidence type="ECO:0000256" key="23">
    <source>
        <dbReference type="ARBA" id="ARBA00052017"/>
    </source>
</evidence>
<dbReference type="PROSITE" id="PS51850">
    <property type="entry name" value="KARI_N"/>
    <property type="match status" value="1"/>
</dbReference>
<dbReference type="GO" id="GO:1990610">
    <property type="term" value="F:acetolactate synthase regulator activity"/>
    <property type="evidence" value="ECO:0007669"/>
    <property type="project" value="InterPro"/>
</dbReference>
<dbReference type="Pfam" id="PF01725">
    <property type="entry name" value="Ham1p_like"/>
    <property type="match status" value="1"/>
</dbReference>
<evidence type="ECO:0000256" key="31">
    <source>
        <dbReference type="SAM" id="Coils"/>
    </source>
</evidence>
<evidence type="ECO:0000256" key="11">
    <source>
        <dbReference type="ARBA" id="ARBA00022723"/>
    </source>
</evidence>
<evidence type="ECO:0000256" key="1">
    <source>
        <dbReference type="ARBA" id="ARBA00001946"/>
    </source>
</evidence>
<comment type="similarity">
    <text evidence="7 30">Belongs to the ketol-acid reductoisomerase family.</text>
</comment>
<evidence type="ECO:0000259" key="33">
    <source>
        <dbReference type="PROSITE" id="PS51671"/>
    </source>
</evidence>
<feature type="binding site" evidence="30">
    <location>
        <position position="396"/>
    </location>
    <ligand>
        <name>Mg(2+)</name>
        <dbReference type="ChEBI" id="CHEBI:18420"/>
        <label>2</label>
    </ligand>
</feature>
<evidence type="ECO:0000256" key="10">
    <source>
        <dbReference type="ARBA" id="ARBA00022679"/>
    </source>
</evidence>
<evidence type="ECO:0000256" key="16">
    <source>
        <dbReference type="ARBA" id="ARBA00023080"/>
    </source>
</evidence>
<dbReference type="PROSITE" id="PS51671">
    <property type="entry name" value="ACT"/>
    <property type="match status" value="1"/>
</dbReference>
<dbReference type="GO" id="GO:0009146">
    <property type="term" value="P:purine nucleoside triphosphate catabolic process"/>
    <property type="evidence" value="ECO:0007669"/>
    <property type="project" value="UniProtKB-ARBA"/>
</dbReference>
<evidence type="ECO:0000256" key="5">
    <source>
        <dbReference type="ARBA" id="ARBA00005025"/>
    </source>
</evidence>
<feature type="binding site" evidence="30">
    <location>
        <position position="356"/>
    </location>
    <ligand>
        <name>Mg(2+)</name>
        <dbReference type="ChEBI" id="CHEBI:18420"/>
        <label>2</label>
    </ligand>
</feature>
<dbReference type="InterPro" id="IPR003374">
    <property type="entry name" value="ApbE-like_sf"/>
</dbReference>
<evidence type="ECO:0000256" key="17">
    <source>
        <dbReference type="ARBA" id="ARBA00023304"/>
    </source>
</evidence>
<keyword evidence="32" id="KW-0812">Transmembrane</keyword>
<comment type="catalytic activity">
    <reaction evidence="22">
        <text>dITP + H2O = dIMP + diphosphate + H(+)</text>
        <dbReference type="Rhea" id="RHEA:28342"/>
        <dbReference type="ChEBI" id="CHEBI:15377"/>
        <dbReference type="ChEBI" id="CHEBI:15378"/>
        <dbReference type="ChEBI" id="CHEBI:33019"/>
        <dbReference type="ChEBI" id="CHEBI:61194"/>
        <dbReference type="ChEBI" id="CHEBI:61382"/>
        <dbReference type="EC" id="3.6.1.66"/>
    </reaction>
</comment>
<evidence type="ECO:0000256" key="2">
    <source>
        <dbReference type="ARBA" id="ARBA00004864"/>
    </source>
</evidence>
<dbReference type="EMBL" id="CAJHUC010000279">
    <property type="protein sequence ID" value="CAD7694814.1"/>
    <property type="molecule type" value="Genomic_DNA"/>
</dbReference>
<evidence type="ECO:0000256" key="30">
    <source>
        <dbReference type="PROSITE-ProRule" id="PRU01198"/>
    </source>
</evidence>
<dbReference type="InterPro" id="IPR008278">
    <property type="entry name" value="4-PPantetheinyl_Trfase_dom"/>
</dbReference>
<dbReference type="Pfam" id="PF07991">
    <property type="entry name" value="KARI_N"/>
    <property type="match status" value="1"/>
</dbReference>
<dbReference type="PANTHER" id="PTHR21371:SF1">
    <property type="entry name" value="KETOL-ACID REDUCTOISOMERASE, MITOCHONDRIAL"/>
    <property type="match status" value="1"/>
</dbReference>
<feature type="domain" description="KARI C-terminal knotted" evidence="35">
    <location>
        <begin position="348"/>
        <end position="493"/>
    </location>
</feature>
<dbReference type="InterPro" id="IPR054480">
    <property type="entry name" value="AHAS_small-like_ACT"/>
</dbReference>
<dbReference type="NCBIfam" id="TIGR00465">
    <property type="entry name" value="ilvC"/>
    <property type="match status" value="1"/>
</dbReference>
<dbReference type="Pfam" id="PF01648">
    <property type="entry name" value="ACPS"/>
    <property type="match status" value="1"/>
</dbReference>
<evidence type="ECO:0000256" key="28">
    <source>
        <dbReference type="ARBA" id="ARBA00083186"/>
    </source>
</evidence>
<evidence type="ECO:0000256" key="13">
    <source>
        <dbReference type="ARBA" id="ARBA00022801"/>
    </source>
</evidence>
<keyword evidence="9 30" id="KW-0028">Amino-acid biosynthesis</keyword>
<organism evidence="36 37">
    <name type="scientific">Ostreobium quekettii</name>
    <dbReference type="NCBI Taxonomy" id="121088"/>
    <lineage>
        <taxon>Eukaryota</taxon>
        <taxon>Viridiplantae</taxon>
        <taxon>Chlorophyta</taxon>
        <taxon>core chlorophytes</taxon>
        <taxon>Ulvophyceae</taxon>
        <taxon>TCBD clade</taxon>
        <taxon>Bryopsidales</taxon>
        <taxon>Ostreobineae</taxon>
        <taxon>Ostreobiaceae</taxon>
        <taxon>Ostreobium</taxon>
    </lineage>
</organism>
<dbReference type="GO" id="GO:0008897">
    <property type="term" value="F:holo-[acyl-carrier-protein] synthase activity"/>
    <property type="evidence" value="ECO:0007669"/>
    <property type="project" value="InterPro"/>
</dbReference>
<dbReference type="GO" id="GO:0004455">
    <property type="term" value="F:ketol-acid reductoisomerase activity"/>
    <property type="evidence" value="ECO:0007669"/>
    <property type="project" value="UniProtKB-UniRule"/>
</dbReference>
<dbReference type="InterPro" id="IPR013216">
    <property type="entry name" value="Methyltransf_11"/>
</dbReference>
<dbReference type="InterPro" id="IPR008927">
    <property type="entry name" value="6-PGluconate_DH-like_C_sf"/>
</dbReference>
<dbReference type="SUPFAM" id="SSF48179">
    <property type="entry name" value="6-phosphogluconate dehydrogenase C-terminal domain-like"/>
    <property type="match status" value="1"/>
</dbReference>
<reference evidence="36" key="1">
    <citation type="submission" date="2020-12" db="EMBL/GenBank/DDBJ databases">
        <authorList>
            <person name="Iha C."/>
        </authorList>
    </citation>
    <scope>NUCLEOTIDE SEQUENCE</scope>
</reference>
<evidence type="ECO:0000256" key="3">
    <source>
        <dbReference type="ARBA" id="ARBA00004885"/>
    </source>
</evidence>
<dbReference type="Proteomes" id="UP000708148">
    <property type="component" value="Unassembled WGS sequence"/>
</dbReference>
<comment type="pathway">
    <text evidence="3">Amino-acid biosynthesis; L-isoleucine biosynthesis; L-isoleucine from 2-oxobutanoate: step 2/4.</text>
</comment>
<dbReference type="InterPro" id="IPR019455">
    <property type="entry name" value="Acetolactate_synth_ssu_C"/>
</dbReference>
<dbReference type="PANTHER" id="PTHR21371">
    <property type="entry name" value="KETOL-ACID REDUCTOISOMERASE, MITOCHONDRIAL"/>
    <property type="match status" value="1"/>
</dbReference>
<evidence type="ECO:0000256" key="32">
    <source>
        <dbReference type="SAM" id="Phobius"/>
    </source>
</evidence>
<evidence type="ECO:0000256" key="29">
    <source>
        <dbReference type="ARBA" id="ARBA00083635"/>
    </source>
</evidence>
<dbReference type="GO" id="GO:0009099">
    <property type="term" value="P:L-valine biosynthetic process"/>
    <property type="evidence" value="ECO:0007669"/>
    <property type="project" value="UniProtKB-UniRule"/>
</dbReference>
<keyword evidence="37" id="KW-1185">Reference proteome</keyword>
<dbReference type="InterPro" id="IPR045865">
    <property type="entry name" value="ACT-like_dom_sf"/>
</dbReference>
<dbReference type="GO" id="GO:0009117">
    <property type="term" value="P:nucleotide metabolic process"/>
    <property type="evidence" value="ECO:0007669"/>
    <property type="project" value="UniProtKB-KW"/>
</dbReference>
<gene>
    <name evidence="36" type="ORF">OSTQU699_LOCUS177</name>
</gene>
<dbReference type="GO" id="GO:0008757">
    <property type="term" value="F:S-adenosylmethionine-dependent methyltransferase activity"/>
    <property type="evidence" value="ECO:0007669"/>
    <property type="project" value="InterPro"/>
</dbReference>
<dbReference type="Gene3D" id="3.40.50.720">
    <property type="entry name" value="NAD(P)-binding Rossmann-like Domain"/>
    <property type="match status" value="1"/>
</dbReference>
<dbReference type="FunFam" id="3.30.70.1150:FF:000001">
    <property type="entry name" value="Acetolactate synthase small subunit"/>
    <property type="match status" value="1"/>
</dbReference>
<evidence type="ECO:0000256" key="9">
    <source>
        <dbReference type="ARBA" id="ARBA00022605"/>
    </source>
</evidence>
<dbReference type="CDD" id="cd00515">
    <property type="entry name" value="HAM1"/>
    <property type="match status" value="1"/>
</dbReference>
<feature type="binding site" evidence="30">
    <location>
        <position position="356"/>
    </location>
    <ligand>
        <name>Mg(2+)</name>
        <dbReference type="ChEBI" id="CHEBI:18420"/>
        <label>1</label>
    </ligand>
</feature>
<dbReference type="SUPFAM" id="SSF56214">
    <property type="entry name" value="4'-phosphopantetheinyl transferase"/>
    <property type="match status" value="2"/>
</dbReference>
<name>A0A8S1IMI9_9CHLO</name>
<dbReference type="InterPro" id="IPR013116">
    <property type="entry name" value="KARI_N"/>
</dbReference>
<dbReference type="Pfam" id="PF09335">
    <property type="entry name" value="VTT_dom"/>
    <property type="match status" value="1"/>
</dbReference>
<dbReference type="GO" id="GO:0036222">
    <property type="term" value="F:XTP diphosphatase activity"/>
    <property type="evidence" value="ECO:0007669"/>
    <property type="project" value="UniProtKB-ARBA"/>
</dbReference>
<dbReference type="Gene3D" id="3.40.50.150">
    <property type="entry name" value="Vaccinia Virus protein VP39"/>
    <property type="match status" value="1"/>
</dbReference>
<feature type="binding site" evidence="30">
    <location>
        <position position="392"/>
    </location>
    <ligand>
        <name>Mg(2+)</name>
        <dbReference type="ChEBI" id="CHEBI:18420"/>
        <label>2</label>
    </ligand>
</feature>
<feature type="domain" description="ACT" evidence="33">
    <location>
        <begin position="4"/>
        <end position="78"/>
    </location>
</feature>
<feature type="binding site" evidence="30">
    <location>
        <position position="417"/>
    </location>
    <ligand>
        <name>substrate</name>
    </ligand>
</feature>
<protein>
    <recommendedName>
        <fullName evidence="25">dITP/XTP pyrophosphatase</fullName>
        <ecNumber evidence="24">3.6.1.66</ecNumber>
    </recommendedName>
    <alternativeName>
        <fullName evidence="19">Acetohydroxy-acid reductoisomerase</fullName>
    </alternativeName>
    <alternativeName>
        <fullName evidence="18">Alpha-keto-beta-hydroxylacyl reductoisomerase</fullName>
    </alternativeName>
    <alternativeName>
        <fullName evidence="21">Ketol-acid reductoisomerase type 1</fullName>
    </alternativeName>
    <alternativeName>
        <fullName evidence="20">Ketol-acid reductoisomerase type I</fullName>
    </alternativeName>
    <alternativeName>
        <fullName evidence="26">Non-canonical purine NTP pyrophosphatase</fullName>
    </alternativeName>
    <alternativeName>
        <fullName evidence="27">Non-standard purine NTP pyrophosphatase</fullName>
    </alternativeName>
    <alternativeName>
        <fullName evidence="29">Nucleoside-triphosphate diphosphatase</fullName>
    </alternativeName>
    <alternativeName>
        <fullName evidence="28">Nucleoside-triphosphate pyrophosphatase</fullName>
    </alternativeName>
</protein>
<proteinExistence type="inferred from homology"/>
<dbReference type="FunFam" id="3.40.50.720:FF:000023">
    <property type="entry name" value="Ketol-acid reductoisomerase (NADP(+))"/>
    <property type="match status" value="1"/>
</dbReference>
<dbReference type="SUPFAM" id="SSF51735">
    <property type="entry name" value="NAD(P)-binding Rossmann-fold domains"/>
    <property type="match status" value="1"/>
</dbReference>
<evidence type="ECO:0000256" key="22">
    <source>
        <dbReference type="ARBA" id="ARBA00051875"/>
    </source>
</evidence>
<evidence type="ECO:0000313" key="36">
    <source>
        <dbReference type="EMBL" id="CAD7694814.1"/>
    </source>
</evidence>
<dbReference type="FunFam" id="3.30.70.260:FF:000001">
    <property type="entry name" value="Acetolactate synthase, small subunit"/>
    <property type="match status" value="1"/>
</dbReference>
<dbReference type="Gene3D" id="3.30.70.1150">
    <property type="entry name" value="ACT-like. Chain A, domain 2"/>
    <property type="match status" value="1"/>
</dbReference>
<evidence type="ECO:0000256" key="4">
    <source>
        <dbReference type="ARBA" id="ARBA00004974"/>
    </source>
</evidence>
<comment type="pathway">
    <text evidence="5">Amino-acid biosynthesis; L-valine biosynthesis; L-valine from pyruvate: step 1/4.</text>
</comment>
<dbReference type="GO" id="GO:0005829">
    <property type="term" value="C:cytosol"/>
    <property type="evidence" value="ECO:0007669"/>
    <property type="project" value="TreeGrafter"/>
</dbReference>
<dbReference type="Pfam" id="PF02424">
    <property type="entry name" value="ApbE"/>
    <property type="match status" value="1"/>
</dbReference>
<keyword evidence="32" id="KW-1133">Transmembrane helix</keyword>
<dbReference type="InterPro" id="IPR032816">
    <property type="entry name" value="VTT_dom"/>
</dbReference>
<dbReference type="Pfam" id="PF22624">
    <property type="entry name" value="AASDHPPT_N"/>
    <property type="match status" value="1"/>
</dbReference>
<sequence>MRHVLSALVQNVPGVLAHVAGMLASRGYNIDSLAVGETEDPHLSRMTFVVVGDDSVLDQVRKQLEKIVTVVQVTDISSQDHVERDLMLIKVNSEGGKRAEIRELTDIFRGRVVDVAPDEIMIELAGQEKKIQAFIDMMRPFGILEVARTGRIAMVRSVNRPLGSTGVKIYYDADADMKALEGKTVAIIGYGSQGHAHAQNLRDSGVKVVVGQRPGGENYDLAKSHGFEPMSAADAAKAADVINILLPDEVQADVYKSDIAPNLSKGNVLMCSHGFNIHFGLIEPPKGVETLLVAPKGPGHLVRSEFTAGGGVPCLIALEDDASDDTFQIGLAYAKGLGGARAGVIRTSFAEETETDLFGEQAVLCGGLSELIKAGFDTLVEAGYQPEMAYFECMHEVKLIVDLFYQGGLNYMRYSVSNTAEYGDYSTGPRIITDETKAEMKKVLEEIQNGTFARNWMLENKAGAPGFKATRRRERNLPIEKTAGFPDDERLLSADERERADRFHFEQDRRHFVAARGGLRRLLGRATDHRPDELAFHYHGMGKPSLTEELGGGLWFNLSHTAGVAIAALSSDGELGADVEAVRPTNWAGGIAERYFSPAEVEELKAEPADKQDRAFFRFWTNKEAVVKLLGSGLGFPLPTFTTPLNADAGARVVLPENPLSLSQCWVHPLPTGPGLQGAVATPSTGKAAVDALAGVGTGGLSDPDHDADPGLADCVLTLTRRAMACDFQVQLIASPNRNETQPGLDALDLIDRQEDRLSVYRDSSDISLLNGAAQHGPAETDAGMFALLELCERLYQDTGGAFDATTGPLSRAWGFFQREPRVPDDDALAAAMELVGWRRVTLDVKEQSVAFEKPGVEVNFNGIGKGYALDLAADQMQLELVDDFLLHGGRSTLVARGARPGGKPGWGVALRHPLRPQLRIAEFSLINQAFSTSGAATQGFVSGGQRYGHILDARTGRPASGPHSVSVIAPTGTEADALSTAFYVMGPEAARKYCNAHPGVGAAFVLPDSVGLWGIVAFLVLTGVGVPIPEEAPLVLAGVLSSKGHFDPAVAFGACLMGALLGDSLMYAIGRHLGHGFLLRHPLISRFINAEEEEKIEHVIQNHGFKILLGTRFLIGIRGAVYFAAGAARVPYLRFLLWDLIAATLVVGIVFGLGYLFGPWIEPVIQDAEKLATVMVVAVLIGVGYMVYRKRVERVDRELERLERESQGSSRLTPETIAMPSPPLVIGTHNAKKGDELADALAPHGVRVQTLADFPTAIEVVEDGLTFGDNARLKAVQQAKHLGKWVLADDSGIQVDALQGEPGVFSARFAGPECDDAANNRLLLEKLSGLPPQKRGAQYYCHITLADPAGEIRGEACDVCRGVIVDKPRGANGFGYDPLFEIRELHRTFGELGPSVKKDPMSHRYRIQFPPSDAHHLEQDEVSFFVLEQDKKTRLRFHDYDKIYPRQGLYEQVFYDRLKCTSPKKVGEELKQALDAAGKSISELRVLDLGAGNGMMGEVLKRHGVARLIGADIIPEAREACLRDRPSVYDDYYVADFTDLSPDQIDELSGWSIDCLTSVAALGFGDIPAAAFFQAMRFVEVGGWVAFNIKETFLDRADQSGFSRFIRELIFSEYLDLHHLERYRHRLSMEGTPLYYFALVAQKTAEIPADFLERHEITA</sequence>
<accession>A0A8S1IMI9</accession>
<dbReference type="OrthoDB" id="2013116at2759"/>
<dbReference type="SUPFAM" id="SSF143631">
    <property type="entry name" value="ApbE-like"/>
    <property type="match status" value="1"/>
</dbReference>
<keyword evidence="16" id="KW-0546">Nucleotide metabolism</keyword>
<evidence type="ECO:0000256" key="7">
    <source>
        <dbReference type="ARBA" id="ARBA00010318"/>
    </source>
</evidence>
<feature type="coiled-coil region" evidence="31">
    <location>
        <begin position="1186"/>
        <end position="1213"/>
    </location>
</feature>
<dbReference type="InterPro" id="IPR004789">
    <property type="entry name" value="Acetalactate_synth_ssu"/>
</dbReference>
<evidence type="ECO:0000256" key="19">
    <source>
        <dbReference type="ARBA" id="ARBA00030593"/>
    </source>
</evidence>
<keyword evidence="32" id="KW-0472">Membrane</keyword>
<evidence type="ECO:0000256" key="15">
    <source>
        <dbReference type="ARBA" id="ARBA00023002"/>
    </source>
</evidence>
<dbReference type="GO" id="GO:0009097">
    <property type="term" value="P:isoleucine biosynthetic process"/>
    <property type="evidence" value="ECO:0007669"/>
    <property type="project" value="UniProtKB-UniRule"/>
</dbReference>
<dbReference type="SUPFAM" id="SSF52972">
    <property type="entry name" value="ITPase-like"/>
    <property type="match status" value="1"/>
</dbReference>
<dbReference type="NCBIfam" id="NF008864">
    <property type="entry name" value="PRK11895.1"/>
    <property type="match status" value="1"/>
</dbReference>
<dbReference type="FunFam" id="3.90.950.10:FF:000001">
    <property type="entry name" value="dITP/XTP pyrophosphatase"/>
    <property type="match status" value="1"/>
</dbReference>
<keyword evidence="15 30" id="KW-0560">Oxidoreductase</keyword>
<evidence type="ECO:0000256" key="6">
    <source>
        <dbReference type="ARBA" id="ARBA00006341"/>
    </source>
</evidence>
<comment type="caution">
    <text evidence="36">The sequence shown here is derived from an EMBL/GenBank/DDBJ whole genome shotgun (WGS) entry which is preliminary data.</text>
</comment>